<reference evidence="11" key="1">
    <citation type="submission" date="2022-08" db="UniProtKB">
        <authorList>
            <consortium name="EnsemblMetazoa"/>
        </authorList>
    </citation>
    <scope>IDENTIFICATION</scope>
    <source>
        <strain evidence="11">Israel</strain>
    </source>
</reference>
<keyword evidence="9 10" id="KW-0807">Transducer</keyword>
<evidence type="ECO:0000256" key="2">
    <source>
        <dbReference type="ARBA" id="ARBA00022475"/>
    </source>
</evidence>
<dbReference type="PANTHER" id="PTHR21137:SF35">
    <property type="entry name" value="ODORANT RECEPTOR 19A-RELATED"/>
    <property type="match status" value="1"/>
</dbReference>
<evidence type="ECO:0000256" key="4">
    <source>
        <dbReference type="ARBA" id="ARBA00022692"/>
    </source>
</evidence>
<feature type="transmembrane region" description="Helical" evidence="10">
    <location>
        <begin position="63"/>
        <end position="85"/>
    </location>
</feature>
<proteinExistence type="inferred from homology"/>
<feature type="transmembrane region" description="Helical" evidence="10">
    <location>
        <begin position="38"/>
        <end position="57"/>
    </location>
</feature>
<dbReference type="EMBL" id="AJVK01026043">
    <property type="status" value="NOT_ANNOTATED_CDS"/>
    <property type="molecule type" value="Genomic_DNA"/>
</dbReference>
<evidence type="ECO:0000256" key="9">
    <source>
        <dbReference type="ARBA" id="ARBA00023224"/>
    </source>
</evidence>
<keyword evidence="6 10" id="KW-1133">Transmembrane helix</keyword>
<dbReference type="EnsemblMetazoa" id="PPAI013100-RA">
    <property type="protein sequence ID" value="PPAI013100-PA"/>
    <property type="gene ID" value="PPAI013100"/>
</dbReference>
<protein>
    <recommendedName>
        <fullName evidence="10">Odorant receptor</fullName>
    </recommendedName>
</protein>
<keyword evidence="2" id="KW-1003">Cell membrane</keyword>
<evidence type="ECO:0000256" key="8">
    <source>
        <dbReference type="ARBA" id="ARBA00023170"/>
    </source>
</evidence>
<evidence type="ECO:0000256" key="10">
    <source>
        <dbReference type="RuleBase" id="RU351113"/>
    </source>
</evidence>
<dbReference type="Proteomes" id="UP000092462">
    <property type="component" value="Unassembled WGS sequence"/>
</dbReference>
<keyword evidence="8 10" id="KW-0675">Receptor</keyword>
<dbReference type="VEuPathDB" id="VectorBase:PPAPM1_004169"/>
<sequence>MLEENHNLLKNFIFTYYNIWRCEFIPDFQLKIIKCLKILIYPINLFYGMFCIIWHLIFQIQDYGYDLALSIVYFFGIYQCIIIYYEIMIKHRERLFAMFRFFDNLLKTTDPLISPIRRKYLLSNTKLGIKWTRIFLFYISFTGISVNTFHLYITNFSAPMLFTLPGIPKESILFYPFNVFYGTFLYFAILGYITAADAVVMIMILYFKSEFNFLAELVIQLDDVIVPRNKSSDTLRIIYETHDITLQKIKELTQTFWQLYFHKLFAIMIYLCCTLYIFQSLDSSIFIAVLIVCAMTSQIFILCFFGQVIQNCSELLYDKFCMVKWYEMKFSDQKIFLFMIKGLQKPLRISTFGFGDISIYTFVQICKAAGSYAAILYTVLN</sequence>
<evidence type="ECO:0000256" key="7">
    <source>
        <dbReference type="ARBA" id="ARBA00023136"/>
    </source>
</evidence>
<name>A0A240SYF5_PHLPP</name>
<comment type="similarity">
    <text evidence="10">Belongs to the insect chemoreceptor superfamily. Heteromeric odorant receptor channel (TC 1.A.69) family.</text>
</comment>
<dbReference type="GO" id="GO:0005886">
    <property type="term" value="C:plasma membrane"/>
    <property type="evidence" value="ECO:0007669"/>
    <property type="project" value="UniProtKB-SubCell"/>
</dbReference>
<dbReference type="PANTHER" id="PTHR21137">
    <property type="entry name" value="ODORANT RECEPTOR"/>
    <property type="match status" value="1"/>
</dbReference>
<feature type="transmembrane region" description="Helical" evidence="10">
    <location>
        <begin position="134"/>
        <end position="153"/>
    </location>
</feature>
<feature type="transmembrane region" description="Helical" evidence="10">
    <location>
        <begin position="260"/>
        <end position="279"/>
    </location>
</feature>
<evidence type="ECO:0000313" key="12">
    <source>
        <dbReference type="Proteomes" id="UP000092462"/>
    </source>
</evidence>
<feature type="transmembrane region" description="Helical" evidence="10">
    <location>
        <begin position="285"/>
        <end position="309"/>
    </location>
</feature>
<evidence type="ECO:0000256" key="1">
    <source>
        <dbReference type="ARBA" id="ARBA00004651"/>
    </source>
</evidence>
<evidence type="ECO:0000256" key="6">
    <source>
        <dbReference type="ARBA" id="ARBA00022989"/>
    </source>
</evidence>
<comment type="caution">
    <text evidence="10">Lacks conserved residue(s) required for the propagation of feature annotation.</text>
</comment>
<keyword evidence="5 10" id="KW-0552">Olfaction</keyword>
<evidence type="ECO:0000256" key="3">
    <source>
        <dbReference type="ARBA" id="ARBA00022606"/>
    </source>
</evidence>
<organism evidence="11 12">
    <name type="scientific">Phlebotomus papatasi</name>
    <name type="common">Sandfly</name>
    <dbReference type="NCBI Taxonomy" id="29031"/>
    <lineage>
        <taxon>Eukaryota</taxon>
        <taxon>Metazoa</taxon>
        <taxon>Ecdysozoa</taxon>
        <taxon>Arthropoda</taxon>
        <taxon>Hexapoda</taxon>
        <taxon>Insecta</taxon>
        <taxon>Pterygota</taxon>
        <taxon>Neoptera</taxon>
        <taxon>Endopterygota</taxon>
        <taxon>Diptera</taxon>
        <taxon>Nematocera</taxon>
        <taxon>Psychodoidea</taxon>
        <taxon>Psychodidae</taxon>
        <taxon>Phlebotomus</taxon>
        <taxon>Phlebotomus</taxon>
    </lineage>
</organism>
<dbReference type="AlphaFoldDB" id="A0A240SYF5"/>
<keyword evidence="3 10" id="KW-0716">Sensory transduction</keyword>
<dbReference type="InterPro" id="IPR004117">
    <property type="entry name" value="7tm6_olfct_rcpt"/>
</dbReference>
<evidence type="ECO:0000313" key="11">
    <source>
        <dbReference type="EnsemblMetazoa" id="PPAI013100-PA"/>
    </source>
</evidence>
<keyword evidence="12" id="KW-1185">Reference proteome</keyword>
<dbReference type="Pfam" id="PF02949">
    <property type="entry name" value="7tm_6"/>
    <property type="match status" value="1"/>
</dbReference>
<comment type="subcellular location">
    <subcellularLocation>
        <location evidence="1 10">Cell membrane</location>
        <topology evidence="1 10">Multi-pass membrane protein</topology>
    </subcellularLocation>
</comment>
<dbReference type="GO" id="GO:0007165">
    <property type="term" value="P:signal transduction"/>
    <property type="evidence" value="ECO:0007669"/>
    <property type="project" value="UniProtKB-KW"/>
</dbReference>
<evidence type="ECO:0000256" key="5">
    <source>
        <dbReference type="ARBA" id="ARBA00022725"/>
    </source>
</evidence>
<dbReference type="GO" id="GO:0005549">
    <property type="term" value="F:odorant binding"/>
    <property type="evidence" value="ECO:0007669"/>
    <property type="project" value="InterPro"/>
</dbReference>
<keyword evidence="4 10" id="KW-0812">Transmembrane</keyword>
<accession>A0A240SYF5</accession>
<dbReference type="GO" id="GO:0004984">
    <property type="term" value="F:olfactory receptor activity"/>
    <property type="evidence" value="ECO:0007669"/>
    <property type="project" value="InterPro"/>
</dbReference>
<dbReference type="VEuPathDB" id="VectorBase:PPAI013100"/>
<keyword evidence="7 10" id="KW-0472">Membrane</keyword>